<evidence type="ECO:0000313" key="2">
    <source>
        <dbReference type="EMBL" id="KAH7976110.1"/>
    </source>
</evidence>
<feature type="compositionally biased region" description="Acidic residues" evidence="1">
    <location>
        <begin position="88"/>
        <end position="102"/>
    </location>
</feature>
<accession>A0A9D4QE44</accession>
<dbReference type="VEuPathDB" id="VectorBase:RSAN_046074"/>
<name>A0A9D4QE44_RHISA</name>
<dbReference type="Proteomes" id="UP000821837">
    <property type="component" value="Chromosome 10"/>
</dbReference>
<evidence type="ECO:0008006" key="4">
    <source>
        <dbReference type="Google" id="ProtNLM"/>
    </source>
</evidence>
<evidence type="ECO:0000256" key="1">
    <source>
        <dbReference type="SAM" id="MobiDB-lite"/>
    </source>
</evidence>
<keyword evidence="3" id="KW-1185">Reference proteome</keyword>
<reference evidence="2" key="2">
    <citation type="submission" date="2021-09" db="EMBL/GenBank/DDBJ databases">
        <authorList>
            <person name="Jia N."/>
            <person name="Wang J."/>
            <person name="Shi W."/>
            <person name="Du L."/>
            <person name="Sun Y."/>
            <person name="Zhan W."/>
            <person name="Jiang J."/>
            <person name="Wang Q."/>
            <person name="Zhang B."/>
            <person name="Ji P."/>
            <person name="Sakyi L.B."/>
            <person name="Cui X."/>
            <person name="Yuan T."/>
            <person name="Jiang B."/>
            <person name="Yang W."/>
            <person name="Lam T.T.-Y."/>
            <person name="Chang Q."/>
            <person name="Ding S."/>
            <person name="Wang X."/>
            <person name="Zhu J."/>
            <person name="Ruan X."/>
            <person name="Zhao L."/>
            <person name="Wei J."/>
            <person name="Que T."/>
            <person name="Du C."/>
            <person name="Cheng J."/>
            <person name="Dai P."/>
            <person name="Han X."/>
            <person name="Huang E."/>
            <person name="Gao Y."/>
            <person name="Liu J."/>
            <person name="Shao H."/>
            <person name="Ye R."/>
            <person name="Li L."/>
            <person name="Wei W."/>
            <person name="Wang X."/>
            <person name="Wang C."/>
            <person name="Huo Q."/>
            <person name="Li W."/>
            <person name="Guo W."/>
            <person name="Chen H."/>
            <person name="Chen S."/>
            <person name="Zhou L."/>
            <person name="Zhou L."/>
            <person name="Ni X."/>
            <person name="Tian J."/>
            <person name="Zhou Y."/>
            <person name="Sheng Y."/>
            <person name="Liu T."/>
            <person name="Pan Y."/>
            <person name="Xia L."/>
            <person name="Li J."/>
            <person name="Zhao F."/>
            <person name="Cao W."/>
        </authorList>
    </citation>
    <scope>NUCLEOTIDE SEQUENCE</scope>
    <source>
        <strain evidence="2">Rsan-2018</strain>
        <tissue evidence="2">Larvae</tissue>
    </source>
</reference>
<evidence type="ECO:0000313" key="3">
    <source>
        <dbReference type="Proteomes" id="UP000821837"/>
    </source>
</evidence>
<comment type="caution">
    <text evidence="2">The sequence shown here is derived from an EMBL/GenBank/DDBJ whole genome shotgun (WGS) entry which is preliminary data.</text>
</comment>
<gene>
    <name evidence="2" type="ORF">HPB52_008669</name>
</gene>
<organism evidence="2 3">
    <name type="scientific">Rhipicephalus sanguineus</name>
    <name type="common">Brown dog tick</name>
    <name type="synonym">Ixodes sanguineus</name>
    <dbReference type="NCBI Taxonomy" id="34632"/>
    <lineage>
        <taxon>Eukaryota</taxon>
        <taxon>Metazoa</taxon>
        <taxon>Ecdysozoa</taxon>
        <taxon>Arthropoda</taxon>
        <taxon>Chelicerata</taxon>
        <taxon>Arachnida</taxon>
        <taxon>Acari</taxon>
        <taxon>Parasitiformes</taxon>
        <taxon>Ixodida</taxon>
        <taxon>Ixodoidea</taxon>
        <taxon>Ixodidae</taxon>
        <taxon>Rhipicephalinae</taxon>
        <taxon>Rhipicephalus</taxon>
        <taxon>Rhipicephalus</taxon>
    </lineage>
</organism>
<reference evidence="2" key="1">
    <citation type="journal article" date="2020" name="Cell">
        <title>Large-Scale Comparative Analyses of Tick Genomes Elucidate Their Genetic Diversity and Vector Capacities.</title>
        <authorList>
            <consortium name="Tick Genome and Microbiome Consortium (TIGMIC)"/>
            <person name="Jia N."/>
            <person name="Wang J."/>
            <person name="Shi W."/>
            <person name="Du L."/>
            <person name="Sun Y."/>
            <person name="Zhan W."/>
            <person name="Jiang J.F."/>
            <person name="Wang Q."/>
            <person name="Zhang B."/>
            <person name="Ji P."/>
            <person name="Bell-Sakyi L."/>
            <person name="Cui X.M."/>
            <person name="Yuan T.T."/>
            <person name="Jiang B.G."/>
            <person name="Yang W.F."/>
            <person name="Lam T.T."/>
            <person name="Chang Q.C."/>
            <person name="Ding S.J."/>
            <person name="Wang X.J."/>
            <person name="Zhu J.G."/>
            <person name="Ruan X.D."/>
            <person name="Zhao L."/>
            <person name="Wei J.T."/>
            <person name="Ye R.Z."/>
            <person name="Que T.C."/>
            <person name="Du C.H."/>
            <person name="Zhou Y.H."/>
            <person name="Cheng J.X."/>
            <person name="Dai P.F."/>
            <person name="Guo W.B."/>
            <person name="Han X.H."/>
            <person name="Huang E.J."/>
            <person name="Li L.F."/>
            <person name="Wei W."/>
            <person name="Gao Y.C."/>
            <person name="Liu J.Z."/>
            <person name="Shao H.Z."/>
            <person name="Wang X."/>
            <person name="Wang C.C."/>
            <person name="Yang T.C."/>
            <person name="Huo Q.B."/>
            <person name="Li W."/>
            <person name="Chen H.Y."/>
            <person name="Chen S.E."/>
            <person name="Zhou L.G."/>
            <person name="Ni X.B."/>
            <person name="Tian J.H."/>
            <person name="Sheng Y."/>
            <person name="Liu T."/>
            <person name="Pan Y.S."/>
            <person name="Xia L.Y."/>
            <person name="Li J."/>
            <person name="Zhao F."/>
            <person name="Cao W.C."/>
        </authorList>
    </citation>
    <scope>NUCLEOTIDE SEQUENCE</scope>
    <source>
        <strain evidence="2">Rsan-2018</strain>
    </source>
</reference>
<protein>
    <recommendedName>
        <fullName evidence="4">Gag-like protein</fullName>
    </recommendedName>
</protein>
<feature type="region of interest" description="Disordered" evidence="1">
    <location>
        <begin position="82"/>
        <end position="104"/>
    </location>
</feature>
<dbReference type="EMBL" id="JABSTV010001246">
    <property type="protein sequence ID" value="KAH7976110.1"/>
    <property type="molecule type" value="Genomic_DNA"/>
</dbReference>
<sequence length="515" mass="57618">MSALGQKVSDTLSKFMETTEIEASEDLESSAEVSAKLTPSYIAEIDDEQLMTSDDLTVTSDQIWKPASSDDATTCVVPKRDELRETPEGIEESLDETSETTDEGTVKNNTLFKKRFGVGSATSEYQCSESTYLADVDIDGDATSEASRLEKKDLSASEADTPIDESNQIIAKVPAVSSEGRVRKRSRWGQRESEVTNVTENQPMTSQQEAEVKRKTKELRTVLLNGRILKVIAEEEDDNQASGHNVNAIAPLPDGQFYNVAAVDPKEAPRAIYRKRDTDGVPVVFTSTVADVSFWDLNPNHFARELRAVAGDEILSHRMTNHGALVLYVNTGEMARELLKLTTVAGMPVTVHVPRSYSKNMGKIRTVPFHYTNANIVTILARIGVVKARRQCKNLRMSDGTNVRYTRSNVVLTFRDDVELPSHVKLGFLRFPVEPYVEPPVMCRNCQGYWHTARACYRPPHCRTCAGPHFYTECQSKDRPRCANCRGPHTAVHFRCPARQEAYKKKRYELAHFAT</sequence>
<dbReference type="AlphaFoldDB" id="A0A9D4QE44"/>
<proteinExistence type="predicted"/>